<feature type="compositionally biased region" description="Polar residues" evidence="3">
    <location>
        <begin position="493"/>
        <end position="509"/>
    </location>
</feature>
<dbReference type="GO" id="GO:0006357">
    <property type="term" value="P:regulation of transcription by RNA polymerase II"/>
    <property type="evidence" value="ECO:0007669"/>
    <property type="project" value="TreeGrafter"/>
</dbReference>
<feature type="region of interest" description="Disordered" evidence="3">
    <location>
        <begin position="164"/>
        <end position="257"/>
    </location>
</feature>
<sequence>MAPTRKAKSVKRYSNLNEASPGGKNKQRKRNWSDQSGPQWSKGELQRFYEAYRKYGKDWKKVAAVVRNRNIEMVEALYNMNRAYLSLPEGTASVVGLIAMMTDHYNVMEGSESERESNDAIGFSRKPQKRKLGKDSVSKDMFQSHSIASVGGCLSYLKRRRLDGNQPRAVGKRTPRFPVQYSSKKDDRENYASPIRKGRKSEVENDDEVAHVAALLTEASQRGGSPQVSQTPYRRSSVQSSQRMHPPSGKARANLRDASMDDDWLEGSIGSRGAETGDYARDSGSLMDMEGVGTVEINRKGKKFYGKKEKVKNIGNHQFDDGGEACSGTEEGINVSTKGKVDIEVSNAKGDRFSSQVQRKRSKKLYFGDDSAELDALQTLADLSLMMPASTMESGSSMQLKDERTTSEMEEKSNIPESTSTSQFRNKNKLQGGKQREPIAVSRTEVTNAKKSKLARDSTPSDINVVSESEQLHSTSKLWKRKRKSSVSKISNAEANIDTTVNEPSNSEAFGQEENKPVVKGKRTGQISTPSKQWKSVRPVDGSLSSDFGQTGIDLVAATAEGPTANQVHSPTKQRSRRKRYLPRAAVPKSSENILKTQLHKHSNSVQDRILYLKEKMSCCLSSHLVRRWCTFEWFYSAIDYPWFAKREFEEYLNHVGLGHIPRLTRVEWGVIRSSLGKPRRFSEHFLCEEREKLKQYRESVRKHYAELRSGLREGLPTDLARPLSVGQRVIALHPKTREVHDGSVLTVDHDKCRVQFDRPEIGVEFVMDVDCMPLNPLDNMPEALKRQNIAFDKFPLTLPHLNGNLNFERPVMNASSGHLEKEPSPMNTSLQQGKGDTNHISSQQKAASVDIGGAQTAGIQPGVVAHNQAREADIRALSDLNRALDKKKALLMELSTINNVLENQNSGECSLKDCDKKHYATVLVQLKEASGQVSSALLSLRQRNTYPGNTLPASLKHPTNSTVYGGLPSSFDISISQESGSSVAEIVEVSRLKAHTLVNAAIQAMSSRKEGEEAYARIRRALDSIDIQNLTADSRSSLNRSQEQVNGNLGHRNQLISGASEPNLTGDSAGPKLHTETDKNESQMLSEVITACVMAVHMIQTCTERQYPPAVVAQVLDYAVTSLHPRCPQNVGMYREIQMCMGRIKTQILALVPT</sequence>
<dbReference type="InterPro" id="IPR009057">
    <property type="entry name" value="Homeodomain-like_sf"/>
</dbReference>
<dbReference type="GO" id="GO:0006351">
    <property type="term" value="P:DNA-templated transcription"/>
    <property type="evidence" value="ECO:0007669"/>
    <property type="project" value="InterPro"/>
</dbReference>
<evidence type="ECO:0000256" key="1">
    <source>
        <dbReference type="ARBA" id="ARBA00004123"/>
    </source>
</evidence>
<feature type="compositionally biased region" description="Polar residues" evidence="3">
    <location>
        <begin position="826"/>
        <end position="847"/>
    </location>
</feature>
<dbReference type="CDD" id="cd00167">
    <property type="entry name" value="SANT"/>
    <property type="match status" value="1"/>
</dbReference>
<evidence type="ECO:0000259" key="4">
    <source>
        <dbReference type="PROSITE" id="PS51293"/>
    </source>
</evidence>
<dbReference type="AlphaFoldDB" id="A0AAW1W770"/>
<reference evidence="5 6" key="1">
    <citation type="journal article" date="2023" name="G3 (Bethesda)">
        <title>A chromosome-length genome assembly and annotation of blackberry (Rubus argutus, cv. 'Hillquist').</title>
        <authorList>
            <person name="Bruna T."/>
            <person name="Aryal R."/>
            <person name="Dudchenko O."/>
            <person name="Sargent D.J."/>
            <person name="Mead D."/>
            <person name="Buti M."/>
            <person name="Cavallini A."/>
            <person name="Hytonen T."/>
            <person name="Andres J."/>
            <person name="Pham M."/>
            <person name="Weisz D."/>
            <person name="Mascagni F."/>
            <person name="Usai G."/>
            <person name="Natali L."/>
            <person name="Bassil N."/>
            <person name="Fernandez G.E."/>
            <person name="Lomsadze A."/>
            <person name="Armour M."/>
            <person name="Olukolu B."/>
            <person name="Poorten T."/>
            <person name="Britton C."/>
            <person name="Davik J."/>
            <person name="Ashrafi H."/>
            <person name="Aiden E.L."/>
            <person name="Borodovsky M."/>
            <person name="Worthington M."/>
        </authorList>
    </citation>
    <scope>NUCLEOTIDE SEQUENCE [LARGE SCALE GENOMIC DNA]</scope>
    <source>
        <strain evidence="5">PI 553951</strain>
    </source>
</reference>
<name>A0AAW1W770_RUBAR</name>
<dbReference type="GO" id="GO:0017053">
    <property type="term" value="C:transcription repressor complex"/>
    <property type="evidence" value="ECO:0007669"/>
    <property type="project" value="InterPro"/>
</dbReference>
<dbReference type="GO" id="GO:0003677">
    <property type="term" value="F:DNA binding"/>
    <property type="evidence" value="ECO:0007669"/>
    <property type="project" value="TreeGrafter"/>
</dbReference>
<organism evidence="5 6">
    <name type="scientific">Rubus argutus</name>
    <name type="common">Southern blackberry</name>
    <dbReference type="NCBI Taxonomy" id="59490"/>
    <lineage>
        <taxon>Eukaryota</taxon>
        <taxon>Viridiplantae</taxon>
        <taxon>Streptophyta</taxon>
        <taxon>Embryophyta</taxon>
        <taxon>Tracheophyta</taxon>
        <taxon>Spermatophyta</taxon>
        <taxon>Magnoliopsida</taxon>
        <taxon>eudicotyledons</taxon>
        <taxon>Gunneridae</taxon>
        <taxon>Pentapetalae</taxon>
        <taxon>rosids</taxon>
        <taxon>fabids</taxon>
        <taxon>Rosales</taxon>
        <taxon>Rosaceae</taxon>
        <taxon>Rosoideae</taxon>
        <taxon>Rosoideae incertae sedis</taxon>
        <taxon>Rubus</taxon>
    </lineage>
</organism>
<evidence type="ECO:0000256" key="2">
    <source>
        <dbReference type="ARBA" id="ARBA00023242"/>
    </source>
</evidence>
<feature type="region of interest" description="Disordered" evidence="3">
    <location>
        <begin position="481"/>
        <end position="540"/>
    </location>
</feature>
<feature type="region of interest" description="Disordered" evidence="3">
    <location>
        <begin position="561"/>
        <end position="583"/>
    </location>
</feature>
<feature type="region of interest" description="Disordered" evidence="3">
    <location>
        <begin position="1"/>
        <end position="40"/>
    </location>
</feature>
<feature type="compositionally biased region" description="Polar residues" evidence="3">
    <location>
        <begin position="415"/>
        <end position="425"/>
    </location>
</feature>
<feature type="region of interest" description="Disordered" evidence="3">
    <location>
        <begin position="1034"/>
        <end position="1081"/>
    </location>
</feature>
<evidence type="ECO:0000256" key="3">
    <source>
        <dbReference type="SAM" id="MobiDB-lite"/>
    </source>
</evidence>
<keyword evidence="2" id="KW-0539">Nucleus</keyword>
<dbReference type="GO" id="GO:0005654">
    <property type="term" value="C:nucleoplasm"/>
    <property type="evidence" value="ECO:0007669"/>
    <property type="project" value="TreeGrafter"/>
</dbReference>
<evidence type="ECO:0000313" key="6">
    <source>
        <dbReference type="Proteomes" id="UP001457282"/>
    </source>
</evidence>
<feature type="compositionally biased region" description="Polar residues" evidence="3">
    <location>
        <begin position="1055"/>
        <end position="1067"/>
    </location>
</feature>
<feature type="compositionally biased region" description="Polar residues" evidence="3">
    <location>
        <begin position="218"/>
        <end position="243"/>
    </location>
</feature>
<feature type="compositionally biased region" description="Polar residues" evidence="3">
    <location>
        <begin position="1034"/>
        <end position="1048"/>
    </location>
</feature>
<dbReference type="SUPFAM" id="SSF46689">
    <property type="entry name" value="Homeodomain-like"/>
    <property type="match status" value="1"/>
</dbReference>
<dbReference type="EMBL" id="JBEDUW010000006">
    <property type="protein sequence ID" value="KAK9919848.1"/>
    <property type="molecule type" value="Genomic_DNA"/>
</dbReference>
<proteinExistence type="predicted"/>
<dbReference type="PANTHER" id="PTHR21689">
    <property type="entry name" value="LIN-9"/>
    <property type="match status" value="1"/>
</dbReference>
<dbReference type="Proteomes" id="UP001457282">
    <property type="component" value="Unassembled WGS sequence"/>
</dbReference>
<keyword evidence="6" id="KW-1185">Reference proteome</keyword>
<feature type="region of interest" description="Disordered" evidence="3">
    <location>
        <begin position="110"/>
        <end position="138"/>
    </location>
</feature>
<feature type="compositionally biased region" description="Polar residues" evidence="3">
    <location>
        <begin position="525"/>
        <end position="534"/>
    </location>
</feature>
<feature type="domain" description="SANT" evidence="4">
    <location>
        <begin position="35"/>
        <end position="70"/>
    </location>
</feature>
<dbReference type="Gene3D" id="1.20.58.1880">
    <property type="match status" value="1"/>
</dbReference>
<feature type="compositionally biased region" description="Basic residues" evidence="3">
    <location>
        <begin position="572"/>
        <end position="582"/>
    </location>
</feature>
<dbReference type="GO" id="GO:0051726">
    <property type="term" value="P:regulation of cell cycle"/>
    <property type="evidence" value="ECO:0007669"/>
    <property type="project" value="TreeGrafter"/>
</dbReference>
<dbReference type="SMART" id="SM00717">
    <property type="entry name" value="SANT"/>
    <property type="match status" value="1"/>
</dbReference>
<feature type="region of interest" description="Disordered" evidence="3">
    <location>
        <begin position="390"/>
        <end position="462"/>
    </location>
</feature>
<comment type="subcellular location">
    <subcellularLocation>
        <location evidence="1">Nucleus</location>
    </subcellularLocation>
</comment>
<feature type="compositionally biased region" description="Basic and acidic residues" evidence="3">
    <location>
        <begin position="400"/>
        <end position="414"/>
    </location>
</feature>
<feature type="compositionally biased region" description="Basic residues" evidence="3">
    <location>
        <begin position="1"/>
        <end position="11"/>
    </location>
</feature>
<accession>A0AAW1W770</accession>
<dbReference type="Pfam" id="PF00249">
    <property type="entry name" value="Myb_DNA-binding"/>
    <property type="match status" value="1"/>
</dbReference>
<dbReference type="InterPro" id="IPR017884">
    <property type="entry name" value="SANT_dom"/>
</dbReference>
<dbReference type="SMART" id="SM01135">
    <property type="entry name" value="DIRP"/>
    <property type="match status" value="1"/>
</dbReference>
<dbReference type="Pfam" id="PF06584">
    <property type="entry name" value="DIRP"/>
    <property type="match status" value="1"/>
</dbReference>
<gene>
    <name evidence="5" type="ORF">M0R45_028423</name>
</gene>
<dbReference type="PROSITE" id="PS51293">
    <property type="entry name" value="SANT"/>
    <property type="match status" value="1"/>
</dbReference>
<dbReference type="PANTHER" id="PTHR21689:SF5">
    <property type="entry name" value="PROTEIN ALWAYS EARLY 1-RELATED"/>
    <property type="match status" value="1"/>
</dbReference>
<feature type="region of interest" description="Disordered" evidence="3">
    <location>
        <begin position="816"/>
        <end position="848"/>
    </location>
</feature>
<dbReference type="InterPro" id="IPR010561">
    <property type="entry name" value="LIN-9/ALY1"/>
</dbReference>
<evidence type="ECO:0000313" key="5">
    <source>
        <dbReference type="EMBL" id="KAK9919848.1"/>
    </source>
</evidence>
<protein>
    <recommendedName>
        <fullName evidence="4">SANT domain-containing protein</fullName>
    </recommendedName>
</protein>
<dbReference type="InterPro" id="IPR033471">
    <property type="entry name" value="DIRP"/>
</dbReference>
<comment type="caution">
    <text evidence="5">The sequence shown here is derived from an EMBL/GenBank/DDBJ whole genome shotgun (WGS) entry which is preliminary data.</text>
</comment>
<dbReference type="InterPro" id="IPR001005">
    <property type="entry name" value="SANT/Myb"/>
</dbReference>